<evidence type="ECO:0000313" key="3">
    <source>
        <dbReference type="Proteomes" id="UP001195483"/>
    </source>
</evidence>
<feature type="compositionally biased region" description="Basic residues" evidence="1">
    <location>
        <begin position="140"/>
        <end position="154"/>
    </location>
</feature>
<feature type="compositionally biased region" description="Polar residues" evidence="1">
    <location>
        <begin position="64"/>
        <end position="77"/>
    </location>
</feature>
<reference evidence="2" key="2">
    <citation type="journal article" date="2021" name="Genome Biol. Evol.">
        <title>Developing a high-quality reference genome for a parasitic bivalve with doubly uniparental inheritance (Bivalvia: Unionida).</title>
        <authorList>
            <person name="Smith C.H."/>
        </authorList>
    </citation>
    <scope>NUCLEOTIDE SEQUENCE</scope>
    <source>
        <strain evidence="2">CHS0354</strain>
        <tissue evidence="2">Mantle</tissue>
    </source>
</reference>
<name>A0AAE0WD32_9BIVA</name>
<accession>A0AAE0WD32</accession>
<feature type="region of interest" description="Disordered" evidence="1">
    <location>
        <begin position="114"/>
        <end position="154"/>
    </location>
</feature>
<feature type="region of interest" description="Disordered" evidence="1">
    <location>
        <begin position="64"/>
        <end position="94"/>
    </location>
</feature>
<organism evidence="2 3">
    <name type="scientific">Potamilus streckersoni</name>
    <dbReference type="NCBI Taxonomy" id="2493646"/>
    <lineage>
        <taxon>Eukaryota</taxon>
        <taxon>Metazoa</taxon>
        <taxon>Spiralia</taxon>
        <taxon>Lophotrochozoa</taxon>
        <taxon>Mollusca</taxon>
        <taxon>Bivalvia</taxon>
        <taxon>Autobranchia</taxon>
        <taxon>Heteroconchia</taxon>
        <taxon>Palaeoheterodonta</taxon>
        <taxon>Unionida</taxon>
        <taxon>Unionoidea</taxon>
        <taxon>Unionidae</taxon>
        <taxon>Ambleminae</taxon>
        <taxon>Lampsilini</taxon>
        <taxon>Potamilus</taxon>
    </lineage>
</organism>
<reference evidence="2" key="3">
    <citation type="submission" date="2023-05" db="EMBL/GenBank/DDBJ databases">
        <authorList>
            <person name="Smith C.H."/>
        </authorList>
    </citation>
    <scope>NUCLEOTIDE SEQUENCE</scope>
    <source>
        <strain evidence="2">CHS0354</strain>
        <tissue evidence="2">Mantle</tissue>
    </source>
</reference>
<proteinExistence type="predicted"/>
<evidence type="ECO:0000256" key="1">
    <source>
        <dbReference type="SAM" id="MobiDB-lite"/>
    </source>
</evidence>
<dbReference type="EMBL" id="JAEAOA010001352">
    <property type="protein sequence ID" value="KAK3610261.1"/>
    <property type="molecule type" value="Genomic_DNA"/>
</dbReference>
<keyword evidence="3" id="KW-1185">Reference proteome</keyword>
<sequence>MNENFETELTPSNLQEFGSSLWHVHTFLGIYPVFKRLGVNKRIRLSNTCDNKGHIYWECPILKQQQPSTSEQSTHKSYPQGVKGRAPRHSLTQSQYKTIQIHQHQQHYHNIITDTETRDSLPPLLNDEEPSAFNTPPPSPKKKGKSNQAKTSHK</sequence>
<comment type="caution">
    <text evidence="2">The sequence shown here is derived from an EMBL/GenBank/DDBJ whole genome shotgun (WGS) entry which is preliminary data.</text>
</comment>
<reference evidence="2" key="1">
    <citation type="journal article" date="2021" name="Genome Biol. Evol.">
        <title>A High-Quality Reference Genome for a Parasitic Bivalve with Doubly Uniparental Inheritance (Bivalvia: Unionida).</title>
        <authorList>
            <person name="Smith C.H."/>
        </authorList>
    </citation>
    <scope>NUCLEOTIDE SEQUENCE</scope>
    <source>
        <strain evidence="2">CHS0354</strain>
    </source>
</reference>
<protein>
    <submittedName>
        <fullName evidence="2">Uncharacterized protein</fullName>
    </submittedName>
</protein>
<dbReference type="AlphaFoldDB" id="A0AAE0WD32"/>
<evidence type="ECO:0000313" key="2">
    <source>
        <dbReference type="EMBL" id="KAK3610261.1"/>
    </source>
</evidence>
<dbReference type="Proteomes" id="UP001195483">
    <property type="component" value="Unassembled WGS sequence"/>
</dbReference>
<gene>
    <name evidence="2" type="ORF">CHS0354_022323</name>
</gene>